<evidence type="ECO:0000313" key="5">
    <source>
        <dbReference type="Proteomes" id="UP000195607"/>
    </source>
</evidence>
<reference evidence="4" key="3">
    <citation type="submission" date="2016-06" db="EMBL/GenBank/DDBJ databases">
        <authorList>
            <person name="Toshchakov V.S."/>
        </authorList>
    </citation>
    <scope>NUCLEOTIDE SEQUENCE [LARGE SCALE GENOMIC DNA]</scope>
    <source>
        <strain>PM4 (JCM 30641</strain>
        <strain evidence="4">\VKM B-2940)</strain>
    </source>
</reference>
<dbReference type="Proteomes" id="UP000195607">
    <property type="component" value="Chromosome I"/>
</dbReference>
<reference evidence="3" key="2">
    <citation type="submission" date="2016-06" db="EMBL/GenBank/DDBJ databases">
        <authorList>
            <person name="Olsen C.W."/>
            <person name="Carey S."/>
            <person name="Hinshaw L."/>
            <person name="Karasin A.I."/>
        </authorList>
    </citation>
    <scope>NUCLEOTIDE SEQUENCE [LARGE SCALE GENOMIC DNA]</scope>
    <source>
        <strain evidence="3">PM4</strain>
    </source>
</reference>
<gene>
    <name evidence="3" type="ORF">CPM_1030</name>
    <name evidence="2" type="ORF">CSP5_1015</name>
</gene>
<dbReference type="EMBL" id="LT719092">
    <property type="protein sequence ID" value="SJK84850.1"/>
    <property type="molecule type" value="Genomic_DNA"/>
</dbReference>
<dbReference type="GeneID" id="41588279"/>
<evidence type="ECO:0000313" key="3">
    <source>
        <dbReference type="EMBL" id="SJK84850.1"/>
    </source>
</evidence>
<dbReference type="AlphaFoldDB" id="A0A1N5UKB2"/>
<organism evidence="2 5">
    <name type="scientific">Cuniculiplasma divulgatum</name>
    <dbReference type="NCBI Taxonomy" id="1673428"/>
    <lineage>
        <taxon>Archaea</taxon>
        <taxon>Methanobacteriati</taxon>
        <taxon>Thermoplasmatota</taxon>
        <taxon>Thermoplasmata</taxon>
        <taxon>Thermoplasmatales</taxon>
        <taxon>Cuniculiplasmataceae</taxon>
        <taxon>Cuniculiplasma</taxon>
    </lineage>
</organism>
<protein>
    <submittedName>
        <fullName evidence="2">Uncharacterized protein</fullName>
    </submittedName>
</protein>
<sequence length="188" mass="21721">MKKTEDEHKDRISLSEKIWEKCEKLGINLNSLDSFMSYALNLEYKIDDVKYASSLKNYLDTNNKKGDILLKLNKKLNYIQSIGWNIESVIDVAESLRSTKRNKEEIKSDLSDLEGALKSINGQILLKQTEANLFANQTDKQSSIIDKLIGTIRILENRKSKLEGEIKDESQILENIKEEQKAIEKRRE</sequence>
<dbReference type="RefSeq" id="WP_145983955.1">
    <property type="nucleotide sequence ID" value="NZ_LT671858.1"/>
</dbReference>
<keyword evidence="4" id="KW-1185">Reference proteome</keyword>
<dbReference type="Proteomes" id="UP000187822">
    <property type="component" value="Chromosome I"/>
</dbReference>
<dbReference type="KEGG" id="cdiv:CPM_1030"/>
<evidence type="ECO:0000313" key="4">
    <source>
        <dbReference type="Proteomes" id="UP000187822"/>
    </source>
</evidence>
<name>A0A1N5UKB2_9ARCH</name>
<feature type="coiled-coil region" evidence="1">
    <location>
        <begin position="96"/>
        <end position="186"/>
    </location>
</feature>
<evidence type="ECO:0000313" key="2">
    <source>
        <dbReference type="EMBL" id="SIM61233.1"/>
    </source>
</evidence>
<proteinExistence type="predicted"/>
<keyword evidence="1" id="KW-0175">Coiled coil</keyword>
<dbReference type="STRING" id="1673428.CPM_1030"/>
<evidence type="ECO:0000256" key="1">
    <source>
        <dbReference type="SAM" id="Coils"/>
    </source>
</evidence>
<accession>A0A1N5UKB2</accession>
<dbReference type="EMBL" id="LT671858">
    <property type="protein sequence ID" value="SIM61233.1"/>
    <property type="molecule type" value="Genomic_DNA"/>
</dbReference>
<reference evidence="2 5" key="1">
    <citation type="submission" date="2016-04" db="EMBL/GenBank/DDBJ databases">
        <authorList>
            <person name="Evans L.H."/>
            <person name="Alamgir A."/>
            <person name="Owens N."/>
            <person name="Weber N.D."/>
            <person name="Virtaneva K."/>
            <person name="Barbian K."/>
            <person name="Babar A."/>
            <person name="Rosenke K."/>
        </authorList>
    </citation>
    <scope>NUCLEOTIDE SEQUENCE [LARGE SCALE GENOMIC DNA]</scope>
    <source>
        <strain evidence="2">S5</strain>
        <strain evidence="5">S5(T) (JCM 30642 \VKM B-2941)</strain>
    </source>
</reference>